<keyword evidence="2" id="KW-0175">Coiled coil</keyword>
<feature type="transmembrane region" description="Helical" evidence="3">
    <location>
        <begin position="401"/>
        <end position="426"/>
    </location>
</feature>
<dbReference type="InterPro" id="IPR050445">
    <property type="entry name" value="Bact_polysacc_biosynth/exp"/>
</dbReference>
<dbReference type="RefSeq" id="WP_191145443.1">
    <property type="nucleotide sequence ID" value="NZ_JACXAF010000017.1"/>
</dbReference>
<dbReference type="AlphaFoldDB" id="A0A8J6QVE2"/>
<name>A0A8J6QVE2_9GAMM</name>
<dbReference type="Proteomes" id="UP000638014">
    <property type="component" value="Unassembled WGS sequence"/>
</dbReference>
<feature type="coiled-coil region" evidence="2">
    <location>
        <begin position="152"/>
        <end position="377"/>
    </location>
</feature>
<comment type="caution">
    <text evidence="4">The sequence shown here is derived from an EMBL/GenBank/DDBJ whole genome shotgun (WGS) entry which is preliminary data.</text>
</comment>
<evidence type="ECO:0000256" key="3">
    <source>
        <dbReference type="SAM" id="Phobius"/>
    </source>
</evidence>
<dbReference type="InterPro" id="IPR013762">
    <property type="entry name" value="Integrase-like_cat_sf"/>
</dbReference>
<feature type="transmembrane region" description="Helical" evidence="3">
    <location>
        <begin position="32"/>
        <end position="50"/>
    </location>
</feature>
<evidence type="ECO:0000256" key="1">
    <source>
        <dbReference type="ARBA" id="ARBA00023172"/>
    </source>
</evidence>
<dbReference type="GO" id="GO:0006310">
    <property type="term" value="P:DNA recombination"/>
    <property type="evidence" value="ECO:0007669"/>
    <property type="project" value="UniProtKB-KW"/>
</dbReference>
<evidence type="ECO:0000256" key="2">
    <source>
        <dbReference type="SAM" id="Coils"/>
    </source>
</evidence>
<keyword evidence="1" id="KW-0233">DNA recombination</keyword>
<protein>
    <submittedName>
        <fullName evidence="4">Uncharacterized protein</fullName>
    </submittedName>
</protein>
<proteinExistence type="predicted"/>
<dbReference type="SUPFAM" id="SSF56349">
    <property type="entry name" value="DNA breaking-rejoining enzymes"/>
    <property type="match status" value="1"/>
</dbReference>
<gene>
    <name evidence="4" type="ORF">IC617_13100</name>
</gene>
<evidence type="ECO:0000313" key="5">
    <source>
        <dbReference type="Proteomes" id="UP000638014"/>
    </source>
</evidence>
<keyword evidence="3" id="KW-0472">Membrane</keyword>
<dbReference type="EMBL" id="JACXAF010000017">
    <property type="protein sequence ID" value="MBD1390373.1"/>
    <property type="molecule type" value="Genomic_DNA"/>
</dbReference>
<accession>A0A8J6QVE2</accession>
<dbReference type="PANTHER" id="PTHR32309">
    <property type="entry name" value="TYROSINE-PROTEIN KINASE"/>
    <property type="match status" value="1"/>
</dbReference>
<organism evidence="4 5">
    <name type="scientific">Neiella litorisoli</name>
    <dbReference type="NCBI Taxonomy" id="2771431"/>
    <lineage>
        <taxon>Bacteria</taxon>
        <taxon>Pseudomonadati</taxon>
        <taxon>Pseudomonadota</taxon>
        <taxon>Gammaproteobacteria</taxon>
        <taxon>Alteromonadales</taxon>
        <taxon>Echinimonadaceae</taxon>
        <taxon>Neiella</taxon>
    </lineage>
</organism>
<keyword evidence="5" id="KW-1185">Reference proteome</keyword>
<dbReference type="InterPro" id="IPR011010">
    <property type="entry name" value="DNA_brk_join_enz"/>
</dbReference>
<dbReference type="GO" id="GO:0003677">
    <property type="term" value="F:DNA binding"/>
    <property type="evidence" value="ECO:0007669"/>
    <property type="project" value="InterPro"/>
</dbReference>
<keyword evidence="3" id="KW-0812">Transmembrane</keyword>
<dbReference type="PANTHER" id="PTHR32309:SF31">
    <property type="entry name" value="CAPSULAR EXOPOLYSACCHARIDE FAMILY"/>
    <property type="match status" value="1"/>
</dbReference>
<evidence type="ECO:0000313" key="4">
    <source>
        <dbReference type="EMBL" id="MBD1390373.1"/>
    </source>
</evidence>
<dbReference type="Gene3D" id="1.10.443.10">
    <property type="entry name" value="Intergrase catalytic core"/>
    <property type="match status" value="1"/>
</dbReference>
<keyword evidence="3" id="KW-1133">Transmembrane helix</keyword>
<reference evidence="4" key="1">
    <citation type="submission" date="2020-09" db="EMBL/GenBank/DDBJ databases">
        <title>A novel bacterium of genus Neiella, isolated from South China Sea.</title>
        <authorList>
            <person name="Huang H."/>
            <person name="Mo K."/>
            <person name="Hu Y."/>
        </authorList>
    </citation>
    <scope>NUCLEOTIDE SEQUENCE</scope>
    <source>
        <strain evidence="4">HB171785</strain>
    </source>
</reference>
<sequence length="664" mass="73222">MAFGPEIDVTAASSNIQQQQQAQADANTRKRVLFGSFFAILLIGLIAVWVRSPIYQSSALVQLTFPDIGTLAPEAMAERAFAVSERKLQSEGLQNSLLYTLHDSGYNISGEQLAAMLSSEGEPSQRMLTLYVRDQNPELTLPVIEAWLALYLEEYQQQQGNSSDKNQDQTNEKLADLEARLAERRQTLAEFSTAHDVSSIEQDENRALNKMKNVTKALNQAEQQQIEAAAQLKAIEQAKRQGSPIASPDAKQQAQKLRAAILAIEQDLTELSERFTDKYMSLDPDIVKKTRKLEELQQELADLTSNSAALYEAETRQNLVDAKGRVSALTAQREELRAATMAAKERLADYRIMNEELVLLENQIRAHKAKLIDLEVVQSDIPRVDVLEYPSAPTFPIGPNYWLHSLFVLIAAVVGALVSLQILALISVRRPSGPTTANYTIVQNAPAGAALGSPMNQQLEHQQDQHRLAQAPQPQALNHTASAPAIAPIGMPRQLTTAELMALLGQAPEDGKLAMAMLLCGVAPTELMTMNEAQFDLEQQMLHLTGRFQRSLKVPQRLIESVQALNLASGAGIWDQQAEQPMELADINAMLLIAAEDAQLEQPQQVNVDAVRHSYLCFIAEQGCKLSELESMTGYIPPKQLSWYRAVASEPVAAPEFIHPALNS</sequence>
<dbReference type="GO" id="GO:0015074">
    <property type="term" value="P:DNA integration"/>
    <property type="evidence" value="ECO:0007669"/>
    <property type="project" value="InterPro"/>
</dbReference>